<dbReference type="GO" id="GO:0003700">
    <property type="term" value="F:DNA-binding transcription factor activity"/>
    <property type="evidence" value="ECO:0007669"/>
    <property type="project" value="TreeGrafter"/>
</dbReference>
<accession>U2Y628</accession>
<evidence type="ECO:0000256" key="3">
    <source>
        <dbReference type="ARBA" id="ARBA00023163"/>
    </source>
</evidence>
<dbReference type="GO" id="GO:0000976">
    <property type="term" value="F:transcription cis-regulatory region binding"/>
    <property type="evidence" value="ECO:0007669"/>
    <property type="project" value="TreeGrafter"/>
</dbReference>
<evidence type="ECO:0000259" key="5">
    <source>
        <dbReference type="PROSITE" id="PS50977"/>
    </source>
</evidence>
<evidence type="ECO:0000256" key="4">
    <source>
        <dbReference type="PROSITE-ProRule" id="PRU00335"/>
    </source>
</evidence>
<organism evidence="6 7">
    <name type="scientific">Caenibius tardaugens NBRC 16725</name>
    <dbReference type="NCBI Taxonomy" id="1219035"/>
    <lineage>
        <taxon>Bacteria</taxon>
        <taxon>Pseudomonadati</taxon>
        <taxon>Pseudomonadota</taxon>
        <taxon>Alphaproteobacteria</taxon>
        <taxon>Sphingomonadales</taxon>
        <taxon>Erythrobacteraceae</taxon>
        <taxon>Caenibius</taxon>
    </lineage>
</organism>
<name>U2Y628_9SPHN</name>
<keyword evidence="2 4" id="KW-0238">DNA-binding</keyword>
<keyword evidence="3" id="KW-0804">Transcription</keyword>
<dbReference type="EMBL" id="BASZ01000004">
    <property type="protein sequence ID" value="GAD48601.1"/>
    <property type="molecule type" value="Genomic_DNA"/>
</dbReference>
<dbReference type="RefSeq" id="WP_021689508.1">
    <property type="nucleotide sequence ID" value="NZ_BASZ01000004.1"/>
</dbReference>
<dbReference type="AlphaFoldDB" id="U2Y628"/>
<dbReference type="Pfam" id="PF00440">
    <property type="entry name" value="TetR_N"/>
    <property type="match status" value="1"/>
</dbReference>
<feature type="domain" description="HTH tetR-type" evidence="5">
    <location>
        <begin position="9"/>
        <end position="69"/>
    </location>
</feature>
<comment type="caution">
    <text evidence="6">The sequence shown here is derived from an EMBL/GenBank/DDBJ whole genome shotgun (WGS) entry which is preliminary data.</text>
</comment>
<dbReference type="InterPro" id="IPR009057">
    <property type="entry name" value="Homeodomain-like_sf"/>
</dbReference>
<dbReference type="InterPro" id="IPR050109">
    <property type="entry name" value="HTH-type_TetR-like_transc_reg"/>
</dbReference>
<dbReference type="PRINTS" id="PR00455">
    <property type="entry name" value="HTHTETR"/>
</dbReference>
<proteinExistence type="predicted"/>
<dbReference type="eggNOG" id="COG1309">
    <property type="taxonomic scope" value="Bacteria"/>
</dbReference>
<protein>
    <submittedName>
        <fullName evidence="6">Putative TetR family transcriptional regulator</fullName>
    </submittedName>
</protein>
<dbReference type="Gene3D" id="1.10.357.10">
    <property type="entry name" value="Tetracycline Repressor, domain 2"/>
    <property type="match status" value="1"/>
</dbReference>
<keyword evidence="7" id="KW-1185">Reference proteome</keyword>
<evidence type="ECO:0000256" key="1">
    <source>
        <dbReference type="ARBA" id="ARBA00023015"/>
    </source>
</evidence>
<gene>
    <name evidence="6" type="ORF">NT2_04_00120</name>
</gene>
<evidence type="ECO:0000256" key="2">
    <source>
        <dbReference type="ARBA" id="ARBA00023125"/>
    </source>
</evidence>
<dbReference type="Proteomes" id="UP000016568">
    <property type="component" value="Unassembled WGS sequence"/>
</dbReference>
<dbReference type="PROSITE" id="PS50977">
    <property type="entry name" value="HTH_TETR_2"/>
    <property type="match status" value="1"/>
</dbReference>
<sequence>MVRPISKGARTALRIMDAAEMLFARQGYQGTSLRDIAAEAGLREPGLYNHFPNKEALYAAVLERSLRPMEDRIARLLEGGAPTAADVLRLPVEMLHLNAEHPHMAALFYQAIQALHEGSPAGSAAQWIQRLFLMGRDVNRQVMPGDDETVILQGVAMFNLCCGYFLAGPLLGELAGIDTQSPAALEKQQRLIERVMRTFLIG</sequence>
<dbReference type="SUPFAM" id="SSF46689">
    <property type="entry name" value="Homeodomain-like"/>
    <property type="match status" value="1"/>
</dbReference>
<reference evidence="6 7" key="1">
    <citation type="submission" date="2013-09" db="EMBL/GenBank/DDBJ databases">
        <title>Whole genome shotgun sequence of Novosphingobium tardaugens NBRC 16725.</title>
        <authorList>
            <person name="Isaki S."/>
            <person name="Hosoyama A."/>
            <person name="Tsuchikane K."/>
            <person name="Katsumata H."/>
            <person name="Ando Y."/>
            <person name="Yamazaki S."/>
            <person name="Fujita N."/>
        </authorList>
    </citation>
    <scope>NUCLEOTIDE SEQUENCE [LARGE SCALE GENOMIC DNA]</scope>
    <source>
        <strain evidence="6 7">NBRC 16725</strain>
    </source>
</reference>
<evidence type="ECO:0000313" key="6">
    <source>
        <dbReference type="EMBL" id="GAD48601.1"/>
    </source>
</evidence>
<keyword evidence="1" id="KW-0805">Transcription regulation</keyword>
<dbReference type="InterPro" id="IPR001647">
    <property type="entry name" value="HTH_TetR"/>
</dbReference>
<evidence type="ECO:0000313" key="7">
    <source>
        <dbReference type="Proteomes" id="UP000016568"/>
    </source>
</evidence>
<dbReference type="PANTHER" id="PTHR30055">
    <property type="entry name" value="HTH-TYPE TRANSCRIPTIONAL REGULATOR RUTR"/>
    <property type="match status" value="1"/>
</dbReference>
<feature type="DNA-binding region" description="H-T-H motif" evidence="4">
    <location>
        <begin position="32"/>
        <end position="51"/>
    </location>
</feature>
<dbReference type="PANTHER" id="PTHR30055:SF234">
    <property type="entry name" value="HTH-TYPE TRANSCRIPTIONAL REGULATOR BETI"/>
    <property type="match status" value="1"/>
</dbReference>